<evidence type="ECO:0000313" key="2">
    <source>
        <dbReference type="Proteomes" id="UP001459277"/>
    </source>
</evidence>
<organism evidence="1 2">
    <name type="scientific">Lithocarpus litseifolius</name>
    <dbReference type="NCBI Taxonomy" id="425828"/>
    <lineage>
        <taxon>Eukaryota</taxon>
        <taxon>Viridiplantae</taxon>
        <taxon>Streptophyta</taxon>
        <taxon>Embryophyta</taxon>
        <taxon>Tracheophyta</taxon>
        <taxon>Spermatophyta</taxon>
        <taxon>Magnoliopsida</taxon>
        <taxon>eudicotyledons</taxon>
        <taxon>Gunneridae</taxon>
        <taxon>Pentapetalae</taxon>
        <taxon>rosids</taxon>
        <taxon>fabids</taxon>
        <taxon>Fagales</taxon>
        <taxon>Fagaceae</taxon>
        <taxon>Lithocarpus</taxon>
    </lineage>
</organism>
<dbReference type="AlphaFoldDB" id="A0AAW2CIS1"/>
<name>A0AAW2CIS1_9ROSI</name>
<reference evidence="1 2" key="1">
    <citation type="submission" date="2024-01" db="EMBL/GenBank/DDBJ databases">
        <title>A telomere-to-telomere, gap-free genome of sweet tea (Lithocarpus litseifolius).</title>
        <authorList>
            <person name="Zhou J."/>
        </authorList>
    </citation>
    <scope>NUCLEOTIDE SEQUENCE [LARGE SCALE GENOMIC DNA]</scope>
    <source>
        <strain evidence="1">Zhou-2022a</strain>
        <tissue evidence="1">Leaf</tissue>
    </source>
</reference>
<evidence type="ECO:0000313" key="1">
    <source>
        <dbReference type="EMBL" id="KAK9998001.1"/>
    </source>
</evidence>
<sequence length="98" mass="10866">MLGRKYSTETVRYFDLVSNYVFLPQKTTEECICIAKAFLLHLLGAYLFANGGQTGGPAASEPIDPPHLPWTVSAYGIRSWCGWPGISSWKWPTGVVRS</sequence>
<dbReference type="Proteomes" id="UP001459277">
    <property type="component" value="Unassembled WGS sequence"/>
</dbReference>
<keyword evidence="2" id="KW-1185">Reference proteome</keyword>
<accession>A0AAW2CIS1</accession>
<comment type="caution">
    <text evidence="1">The sequence shown here is derived from an EMBL/GenBank/DDBJ whole genome shotgun (WGS) entry which is preliminary data.</text>
</comment>
<proteinExistence type="predicted"/>
<protein>
    <submittedName>
        <fullName evidence="1">Uncharacterized protein</fullName>
    </submittedName>
</protein>
<gene>
    <name evidence="1" type="ORF">SO802_017604</name>
</gene>
<dbReference type="EMBL" id="JAZDWU010000006">
    <property type="protein sequence ID" value="KAK9998001.1"/>
    <property type="molecule type" value="Genomic_DNA"/>
</dbReference>